<dbReference type="InterPro" id="IPR022595">
    <property type="entry name" value="Enc34_ssDNA-bd"/>
</dbReference>
<protein>
    <recommendedName>
        <fullName evidence="4">DUF2815 family protein</fullName>
    </recommendedName>
</protein>
<accession>A0A6J5RIT3</accession>
<sequence>MGNEKQDACRIITPEFRVSHPHVFKPQAMPGTNNAPKFSITMLFDKDSDLTPVKKAIHAAKVEKFGADKEKWPKSIKSPVQDGDGEVGITKKTGERKEGYDNTWVIKASTNEDQQPGVVDRQGKEILKDADFYAGCYARAYVFAYVWEFPKASKKYGVGFILDHVQKTKEGKAFGGKKPVGEVFGALASDEAQDFESEESFA</sequence>
<dbReference type="EMBL" id="LR797267">
    <property type="protein sequence ID" value="CAB4197420.1"/>
    <property type="molecule type" value="Genomic_DNA"/>
</dbReference>
<dbReference type="Gene3D" id="2.40.50.140">
    <property type="entry name" value="Nucleic acid-binding proteins"/>
    <property type="match status" value="1"/>
</dbReference>
<evidence type="ECO:0008006" key="4">
    <source>
        <dbReference type="Google" id="ProtNLM"/>
    </source>
</evidence>
<reference evidence="2" key="1">
    <citation type="submission" date="2020-05" db="EMBL/GenBank/DDBJ databases">
        <authorList>
            <person name="Chiriac C."/>
            <person name="Salcher M."/>
            <person name="Ghai R."/>
            <person name="Kavagutti S V."/>
        </authorList>
    </citation>
    <scope>NUCLEOTIDE SEQUENCE</scope>
</reference>
<dbReference type="SUPFAM" id="SSF50249">
    <property type="entry name" value="Nucleic acid-binding proteins"/>
    <property type="match status" value="1"/>
</dbReference>
<evidence type="ECO:0000313" key="1">
    <source>
        <dbReference type="EMBL" id="CAB4169885.1"/>
    </source>
</evidence>
<proteinExistence type="predicted"/>
<evidence type="ECO:0000313" key="2">
    <source>
        <dbReference type="EMBL" id="CAB4197420.1"/>
    </source>
</evidence>
<organism evidence="2">
    <name type="scientific">uncultured Caudovirales phage</name>
    <dbReference type="NCBI Taxonomy" id="2100421"/>
    <lineage>
        <taxon>Viruses</taxon>
        <taxon>Duplodnaviria</taxon>
        <taxon>Heunggongvirae</taxon>
        <taxon>Uroviricota</taxon>
        <taxon>Caudoviricetes</taxon>
        <taxon>Peduoviridae</taxon>
        <taxon>Maltschvirus</taxon>
        <taxon>Maltschvirus maltsch</taxon>
    </lineage>
</organism>
<name>A0A6J5RIT3_9CAUD</name>
<gene>
    <name evidence="2" type="ORF">UFOVP1318_15</name>
    <name evidence="3" type="ORF">UFOVP1430_29</name>
    <name evidence="1" type="ORF">UFOVP903_31</name>
</gene>
<dbReference type="EMBL" id="LR796854">
    <property type="protein sequence ID" value="CAB4169885.1"/>
    <property type="molecule type" value="Genomic_DNA"/>
</dbReference>
<dbReference type="InterPro" id="IPR012340">
    <property type="entry name" value="NA-bd_OB-fold"/>
</dbReference>
<evidence type="ECO:0000313" key="3">
    <source>
        <dbReference type="EMBL" id="CAB4210604.1"/>
    </source>
</evidence>
<dbReference type="EMBL" id="LR797363">
    <property type="protein sequence ID" value="CAB4210604.1"/>
    <property type="molecule type" value="Genomic_DNA"/>
</dbReference>
<dbReference type="Pfam" id="PF10991">
    <property type="entry name" value="Enc34_ssDNA-bd"/>
    <property type="match status" value="1"/>
</dbReference>